<accession>A0A395V9K1</accession>
<organism evidence="1 2">
    <name type="scientific">Roseburia hominis</name>
    <dbReference type="NCBI Taxonomy" id="301301"/>
    <lineage>
        <taxon>Bacteria</taxon>
        <taxon>Bacillati</taxon>
        <taxon>Bacillota</taxon>
        <taxon>Clostridia</taxon>
        <taxon>Lachnospirales</taxon>
        <taxon>Lachnospiraceae</taxon>
        <taxon>Roseburia</taxon>
    </lineage>
</organism>
<gene>
    <name evidence="1" type="ORF">DWX93_00935</name>
</gene>
<comment type="caution">
    <text evidence="1">The sequence shown here is derived from an EMBL/GenBank/DDBJ whole genome shotgun (WGS) entry which is preliminary data.</text>
</comment>
<protein>
    <submittedName>
        <fullName evidence="1">Uncharacterized protein</fullName>
    </submittedName>
</protein>
<sequence>MGYTWLGMRKLTWEEVLQRHEKGELAGCFRLYDDNSEAMIDRDYDFAGDILAHHKKGGEFGEEIDTVDLELADGKKITAPAVVDVSALGCMDELEYELWHVIEDYMVQFGIRTQDDEPDWATVKAVQDCILNQFIGAGVNFKLFDDETQAEINKRFREKENEANGK</sequence>
<reference evidence="1 2" key="1">
    <citation type="submission" date="2018-08" db="EMBL/GenBank/DDBJ databases">
        <title>A genome reference for cultivated species of the human gut microbiota.</title>
        <authorList>
            <person name="Zou Y."/>
            <person name="Xue W."/>
            <person name="Luo G."/>
        </authorList>
    </citation>
    <scope>NUCLEOTIDE SEQUENCE [LARGE SCALE GENOMIC DNA]</scope>
    <source>
        <strain evidence="1 2">AF22-12AC</strain>
    </source>
</reference>
<proteinExistence type="predicted"/>
<dbReference type="RefSeq" id="WP_118096235.1">
    <property type="nucleotide sequence ID" value="NZ_QRVL01000001.1"/>
</dbReference>
<evidence type="ECO:0000313" key="2">
    <source>
        <dbReference type="Proteomes" id="UP000266172"/>
    </source>
</evidence>
<dbReference type="EMBL" id="QRVL01000001">
    <property type="protein sequence ID" value="RGS41937.1"/>
    <property type="molecule type" value="Genomic_DNA"/>
</dbReference>
<name>A0A395V9K1_9FIRM</name>
<evidence type="ECO:0000313" key="1">
    <source>
        <dbReference type="EMBL" id="RGS41937.1"/>
    </source>
</evidence>
<dbReference type="Proteomes" id="UP000266172">
    <property type="component" value="Unassembled WGS sequence"/>
</dbReference>
<dbReference type="AlphaFoldDB" id="A0A395V9K1"/>